<gene>
    <name evidence="3" type="ORF">B0A52_06117</name>
</gene>
<reference evidence="3 4" key="1">
    <citation type="submission" date="2017-03" db="EMBL/GenBank/DDBJ databases">
        <title>Genomes of endolithic fungi from Antarctica.</title>
        <authorList>
            <person name="Coleine C."/>
            <person name="Masonjones S."/>
            <person name="Stajich J.E."/>
        </authorList>
    </citation>
    <scope>NUCLEOTIDE SEQUENCE [LARGE SCALE GENOMIC DNA]</scope>
    <source>
        <strain evidence="3 4">CCFEE 6314</strain>
    </source>
</reference>
<dbReference type="EMBL" id="NAJM01000020">
    <property type="protein sequence ID" value="RVX70959.1"/>
    <property type="molecule type" value="Genomic_DNA"/>
</dbReference>
<name>A0A438N5G2_EXOME</name>
<dbReference type="AlphaFoldDB" id="A0A438N5G2"/>
<evidence type="ECO:0000313" key="4">
    <source>
        <dbReference type="Proteomes" id="UP000288859"/>
    </source>
</evidence>
<feature type="region of interest" description="Disordered" evidence="1">
    <location>
        <begin position="439"/>
        <end position="609"/>
    </location>
</feature>
<dbReference type="Proteomes" id="UP000288859">
    <property type="component" value="Unassembled WGS sequence"/>
</dbReference>
<dbReference type="InterPro" id="IPR011021">
    <property type="entry name" value="Arrestin-like_N"/>
</dbReference>
<feature type="compositionally biased region" description="Polar residues" evidence="1">
    <location>
        <begin position="476"/>
        <end position="489"/>
    </location>
</feature>
<proteinExistence type="predicted"/>
<feature type="compositionally biased region" description="Low complexity" evidence="1">
    <location>
        <begin position="525"/>
        <end position="535"/>
    </location>
</feature>
<sequence>MGLTKTENSPGLSFDIQNPRQVYSPGDIIRGQVVLNTAEDSAIGKIVVNLWGRTKSRIIQQHGQAVTYHRGRTTLFDLEQVLYEGQYTHKPGTFSWPFEFVIPSQADPTSVLAGDKWKPKDHFSGNTTADEDGLNLVLPPSNHHSRVMFGRQAECFVEYVLSTTLTEPEGLHKIRKPQSRTSTLPLTFHPLSTPEPIQDWGLIKDSRLITISTLKLLPEHAGTSLGLRDRARSLFQRDTIPKYSFTLKVEAPTTIQLLHPTPIPFLITLTPDQTPENTTVDTSTGFPRVVLRNASIQLKAHVRCRAAGTYSERKTYELPILAKKPLDQPLSPSLKLDSDTDTRLDLGALCDLRLGNANLGSKLEMPLCPSFNTFNVAREYFLTWDLEVECAEKVERFSSKKNGAPTTVILPAGTTQSSFPSSGGGNDYLGADLAHATSATSSSNGLWNRRRVSGEDVMSPMPTGSSRGEKEKPGFTPTSTALASGNSPLTSSLTRDDKTKTKTKGKMAKSSLPPYVDHSSLAAPSEQQQQYSTSSKSKDQQAAEDRARARARNVNVPPAITFHNPHEIPFRTADMDETQSPHGGQESDASTAVPNPRQDDGNQLPRYVP</sequence>
<accession>A0A438N5G2</accession>
<dbReference type="InterPro" id="IPR014752">
    <property type="entry name" value="Arrestin-like_C"/>
</dbReference>
<feature type="compositionally biased region" description="Polar residues" evidence="1">
    <location>
        <begin position="578"/>
        <end position="593"/>
    </location>
</feature>
<dbReference type="SUPFAM" id="SSF81296">
    <property type="entry name" value="E set domains"/>
    <property type="match status" value="1"/>
</dbReference>
<organism evidence="3 4">
    <name type="scientific">Exophiala mesophila</name>
    <name type="common">Black yeast-like fungus</name>
    <dbReference type="NCBI Taxonomy" id="212818"/>
    <lineage>
        <taxon>Eukaryota</taxon>
        <taxon>Fungi</taxon>
        <taxon>Dikarya</taxon>
        <taxon>Ascomycota</taxon>
        <taxon>Pezizomycotina</taxon>
        <taxon>Eurotiomycetes</taxon>
        <taxon>Chaetothyriomycetidae</taxon>
        <taxon>Chaetothyriales</taxon>
        <taxon>Herpotrichiellaceae</taxon>
        <taxon>Exophiala</taxon>
    </lineage>
</organism>
<comment type="caution">
    <text evidence="3">The sequence shown here is derived from an EMBL/GenBank/DDBJ whole genome shotgun (WGS) entry which is preliminary data.</text>
</comment>
<dbReference type="InterPro" id="IPR014756">
    <property type="entry name" value="Ig_E-set"/>
</dbReference>
<feature type="region of interest" description="Disordered" evidence="1">
    <location>
        <begin position="403"/>
        <end position="423"/>
    </location>
</feature>
<dbReference type="Gene3D" id="2.60.40.640">
    <property type="match status" value="1"/>
</dbReference>
<feature type="compositionally biased region" description="Basic and acidic residues" evidence="1">
    <location>
        <begin position="536"/>
        <end position="548"/>
    </location>
</feature>
<dbReference type="OrthoDB" id="2333384at2759"/>
<evidence type="ECO:0000256" key="1">
    <source>
        <dbReference type="SAM" id="MobiDB-lite"/>
    </source>
</evidence>
<protein>
    <recommendedName>
        <fullName evidence="2">Arrestin-like N-terminal domain-containing protein</fullName>
    </recommendedName>
</protein>
<feature type="domain" description="Arrestin-like N-terminal" evidence="2">
    <location>
        <begin position="14"/>
        <end position="173"/>
    </location>
</feature>
<evidence type="ECO:0000259" key="2">
    <source>
        <dbReference type="Pfam" id="PF00339"/>
    </source>
</evidence>
<dbReference type="CDD" id="cd22952">
    <property type="entry name" value="ART10-like"/>
    <property type="match status" value="1"/>
</dbReference>
<evidence type="ECO:0000313" key="3">
    <source>
        <dbReference type="EMBL" id="RVX70959.1"/>
    </source>
</evidence>
<dbReference type="VEuPathDB" id="FungiDB:PV10_01433"/>
<dbReference type="Pfam" id="PF00339">
    <property type="entry name" value="Arrestin_N"/>
    <property type="match status" value="1"/>
</dbReference>